<protein>
    <submittedName>
        <fullName evidence="2">Uncharacterized protein</fullName>
    </submittedName>
</protein>
<keyword evidence="1" id="KW-0812">Transmembrane</keyword>
<dbReference type="Proteomes" id="UP000377595">
    <property type="component" value="Unassembled WGS sequence"/>
</dbReference>
<proteinExistence type="predicted"/>
<dbReference type="AlphaFoldDB" id="A0A5M3Y1G6"/>
<keyword evidence="1" id="KW-1133">Transmembrane helix</keyword>
<feature type="transmembrane region" description="Helical" evidence="1">
    <location>
        <begin position="14"/>
        <end position="33"/>
    </location>
</feature>
<keyword evidence="3" id="KW-1185">Reference proteome</keyword>
<feature type="transmembrane region" description="Helical" evidence="1">
    <location>
        <begin position="155"/>
        <end position="176"/>
    </location>
</feature>
<evidence type="ECO:0000313" key="3">
    <source>
        <dbReference type="Proteomes" id="UP000377595"/>
    </source>
</evidence>
<keyword evidence="1" id="KW-0472">Membrane</keyword>
<feature type="transmembrane region" description="Helical" evidence="1">
    <location>
        <begin position="77"/>
        <end position="95"/>
    </location>
</feature>
<evidence type="ECO:0000313" key="2">
    <source>
        <dbReference type="EMBL" id="GES27144.1"/>
    </source>
</evidence>
<comment type="caution">
    <text evidence="2">The sequence shown here is derived from an EMBL/GenBank/DDBJ whole genome shotgun (WGS) entry which is preliminary data.</text>
</comment>
<name>A0A5M3Y1G6_9ACTN</name>
<feature type="transmembrane region" description="Helical" evidence="1">
    <location>
        <begin position="45"/>
        <end position="65"/>
    </location>
</feature>
<accession>A0A5M3Y1G6</accession>
<evidence type="ECO:0000256" key="1">
    <source>
        <dbReference type="SAM" id="Phobius"/>
    </source>
</evidence>
<dbReference type="RefSeq" id="WP_155351812.1">
    <property type="nucleotide sequence ID" value="NZ_BAAAHM010000048.1"/>
</dbReference>
<feature type="transmembrane region" description="Helical" evidence="1">
    <location>
        <begin position="125"/>
        <end position="143"/>
    </location>
</feature>
<sequence length="369" mass="39922">MIEEPDAGFATDRLLLGLRAAVTAICASVMASASLPRKLDVHQPLWPQVTAFGIMTVLLLVELVLLARRRPWGRWRIPALAVTLGASALATWSLAPHHVASTADWSFGTTGWVLLVLLSGQRLQAVLALLAAHATVTFMRVLVLGPSDLEFCLRLLAVSVGTIGFPVAAGVATAVLRDIAERAHAASLEAAEIRTAEELAAQVHETRRERFGEIHEAIEPILRALADGTLAISDPQVRRSCEFQAARMRRLFAETDLVADRLVHELRQGADVAERRGVMVQLEPVGSWPNPPLPVGRALAQAPMWLLSHASKAASISVIGAGGELAVHVTIDCPVRPEDVPEPDLPGVTQRVFTDTESTWIEVLWMINE</sequence>
<dbReference type="OrthoDB" id="5125370at2"/>
<organism evidence="2 3">
    <name type="scientific">Acrocarpospora pleiomorpha</name>
    <dbReference type="NCBI Taxonomy" id="90975"/>
    <lineage>
        <taxon>Bacteria</taxon>
        <taxon>Bacillati</taxon>
        <taxon>Actinomycetota</taxon>
        <taxon>Actinomycetes</taxon>
        <taxon>Streptosporangiales</taxon>
        <taxon>Streptosporangiaceae</taxon>
        <taxon>Acrocarpospora</taxon>
    </lineage>
</organism>
<gene>
    <name evidence="2" type="ORF">Aple_100430</name>
</gene>
<reference evidence="2 3" key="1">
    <citation type="submission" date="2019-10" db="EMBL/GenBank/DDBJ databases">
        <title>Whole genome shotgun sequence of Acrocarpospora pleiomorpha NBRC 16267.</title>
        <authorList>
            <person name="Ichikawa N."/>
            <person name="Kimura A."/>
            <person name="Kitahashi Y."/>
            <person name="Komaki H."/>
            <person name="Oguchi A."/>
        </authorList>
    </citation>
    <scope>NUCLEOTIDE SEQUENCE [LARGE SCALE GENOMIC DNA]</scope>
    <source>
        <strain evidence="2 3">NBRC 16267</strain>
    </source>
</reference>
<dbReference type="EMBL" id="BLAF01000112">
    <property type="protein sequence ID" value="GES27144.1"/>
    <property type="molecule type" value="Genomic_DNA"/>
</dbReference>